<feature type="non-terminal residue" evidence="1">
    <location>
        <position position="1"/>
    </location>
</feature>
<dbReference type="Proteomes" id="UP000000311">
    <property type="component" value="Unassembled WGS sequence"/>
</dbReference>
<sequence>GVSLLMLLPVFNIIRSFPPEYMHYVLLEVVKLFLSNWIDPKNCKKPWYLGTKLQIFDNRLSEILPPKLQILDNRLSEILPPCEITRTPQSVSNISQWKASEFKHFLIYYSMPCLKDLLPLTFYKHWSLLVLPFEKAKRAINKFVKNIEVLYGMELMKFNVHLLLHIPNSVKDFGALWAWSAFPYESYNSVLRNMLHSSQIILQQICKSY</sequence>
<dbReference type="OMA" id="TAIHICL"/>
<feature type="non-terminal residue" evidence="1">
    <location>
        <position position="209"/>
    </location>
</feature>
<evidence type="ECO:0000313" key="2">
    <source>
        <dbReference type="Proteomes" id="UP000000311"/>
    </source>
</evidence>
<dbReference type="PANTHER" id="PTHR46579">
    <property type="entry name" value="F5/8 TYPE C DOMAIN-CONTAINING PROTEIN-RELATED"/>
    <property type="match status" value="1"/>
</dbReference>
<keyword evidence="2" id="KW-1185">Reference proteome</keyword>
<evidence type="ECO:0008006" key="3">
    <source>
        <dbReference type="Google" id="ProtNLM"/>
    </source>
</evidence>
<dbReference type="EMBL" id="GL436072">
    <property type="protein sequence ID" value="EFN72341.1"/>
    <property type="molecule type" value="Genomic_DNA"/>
</dbReference>
<protein>
    <recommendedName>
        <fullName evidence="3">DUF4218 domain-containing protein</fullName>
    </recommendedName>
</protein>
<name>E2A2J7_CAMFO</name>
<dbReference type="PANTHER" id="PTHR46579:SF1">
    <property type="entry name" value="F5_8 TYPE C DOMAIN-CONTAINING PROTEIN"/>
    <property type="match status" value="1"/>
</dbReference>
<evidence type="ECO:0000313" key="1">
    <source>
        <dbReference type="EMBL" id="EFN72341.1"/>
    </source>
</evidence>
<organism evidence="2">
    <name type="scientific">Camponotus floridanus</name>
    <name type="common">Florida carpenter ant</name>
    <dbReference type="NCBI Taxonomy" id="104421"/>
    <lineage>
        <taxon>Eukaryota</taxon>
        <taxon>Metazoa</taxon>
        <taxon>Ecdysozoa</taxon>
        <taxon>Arthropoda</taxon>
        <taxon>Hexapoda</taxon>
        <taxon>Insecta</taxon>
        <taxon>Pterygota</taxon>
        <taxon>Neoptera</taxon>
        <taxon>Endopterygota</taxon>
        <taxon>Hymenoptera</taxon>
        <taxon>Apocrita</taxon>
        <taxon>Aculeata</taxon>
        <taxon>Formicoidea</taxon>
        <taxon>Formicidae</taxon>
        <taxon>Formicinae</taxon>
        <taxon>Camponotus</taxon>
    </lineage>
</organism>
<dbReference type="AlphaFoldDB" id="E2A2J7"/>
<reference evidence="1 2" key="1">
    <citation type="journal article" date="2010" name="Science">
        <title>Genomic comparison of the ants Camponotus floridanus and Harpegnathos saltator.</title>
        <authorList>
            <person name="Bonasio R."/>
            <person name="Zhang G."/>
            <person name="Ye C."/>
            <person name="Mutti N.S."/>
            <person name="Fang X."/>
            <person name="Qin N."/>
            <person name="Donahue G."/>
            <person name="Yang P."/>
            <person name="Li Q."/>
            <person name="Li C."/>
            <person name="Zhang P."/>
            <person name="Huang Z."/>
            <person name="Berger S.L."/>
            <person name="Reinberg D."/>
            <person name="Wang J."/>
            <person name="Liebig J."/>
        </authorList>
    </citation>
    <scope>NUCLEOTIDE SEQUENCE [LARGE SCALE GENOMIC DNA]</scope>
    <source>
        <strain evidence="2">C129</strain>
    </source>
</reference>
<gene>
    <name evidence="1" type="ORF">EAG_12648</name>
</gene>
<proteinExistence type="predicted"/>
<accession>E2A2J7</accession>
<dbReference type="InParanoid" id="E2A2J7"/>